<keyword evidence="1" id="KW-1133">Transmembrane helix</keyword>
<sequence length="91" mass="9895">MDFLALDLAVAWIFLVLLTAILVVFFTFAVAAFSGFLSFASAACGSSKVVTDKPNNIPMLQRRIGLVKTAEAIFPYLRINKIDVGKNTTLP</sequence>
<keyword evidence="3" id="KW-1185">Reference proteome</keyword>
<dbReference type="EMBL" id="CP072800">
    <property type="protein sequence ID" value="QTR50689.1"/>
    <property type="molecule type" value="Genomic_DNA"/>
</dbReference>
<dbReference type="RefSeq" id="WP_210228443.1">
    <property type="nucleotide sequence ID" value="NZ_CP072800.1"/>
</dbReference>
<dbReference type="Proteomes" id="UP000672027">
    <property type="component" value="Chromosome"/>
</dbReference>
<evidence type="ECO:0000313" key="3">
    <source>
        <dbReference type="Proteomes" id="UP000672027"/>
    </source>
</evidence>
<evidence type="ECO:0000256" key="1">
    <source>
        <dbReference type="SAM" id="Phobius"/>
    </source>
</evidence>
<feature type="transmembrane region" description="Helical" evidence="1">
    <location>
        <begin position="12"/>
        <end position="39"/>
    </location>
</feature>
<name>A0ABX7X4A9_9GAMM</name>
<protein>
    <submittedName>
        <fullName evidence="2">Uncharacterized protein</fullName>
    </submittedName>
</protein>
<accession>A0ABX7X4A9</accession>
<organism evidence="2 3">
    <name type="scientific">Candidatus Thiothrix anitrata</name>
    <dbReference type="NCBI Taxonomy" id="2823902"/>
    <lineage>
        <taxon>Bacteria</taxon>
        <taxon>Pseudomonadati</taxon>
        <taxon>Pseudomonadota</taxon>
        <taxon>Gammaproteobacteria</taxon>
        <taxon>Thiotrichales</taxon>
        <taxon>Thiotrichaceae</taxon>
        <taxon>Thiothrix</taxon>
    </lineage>
</organism>
<proteinExistence type="predicted"/>
<evidence type="ECO:0000313" key="2">
    <source>
        <dbReference type="EMBL" id="QTR50689.1"/>
    </source>
</evidence>
<keyword evidence="1" id="KW-0472">Membrane</keyword>
<keyword evidence="1" id="KW-0812">Transmembrane</keyword>
<gene>
    <name evidence="2" type="ORF">J8380_03730</name>
</gene>
<reference evidence="2 3" key="1">
    <citation type="submission" date="2021-04" db="EMBL/GenBank/DDBJ databases">
        <title>Genomics, taxonomy and metabolism of representatives of sulfur bacteria of the genus Thiothrix: Thiothrix fructosivorans QT, Thiothrix unzii A1T and three new species, Thiothrix subterranea sp. nov., Thiothrix litoralis sp. nov. and 'Candidatus Thiothrix anitrata' sp. nov.</title>
        <authorList>
            <person name="Ravin N.V."/>
            <person name="Smolyakov D."/>
            <person name="Rudenko T.S."/>
            <person name="Mardanov A.V."/>
            <person name="Beletsky A.V."/>
            <person name="Markov N.D."/>
            <person name="Fomenkov A.I."/>
            <person name="Roberts R.J."/>
            <person name="Karnachuk O.V."/>
            <person name="Novikov A."/>
            <person name="Grabovich M.Y."/>
        </authorList>
    </citation>
    <scope>NUCLEOTIDE SEQUENCE [LARGE SCALE GENOMIC DNA]</scope>
    <source>
        <strain evidence="2 3">A52</strain>
    </source>
</reference>